<dbReference type="Proteomes" id="UP001431186">
    <property type="component" value="Chromosome"/>
</dbReference>
<dbReference type="AlphaFoldDB" id="A0AAU9CKY7"/>
<evidence type="ECO:0008006" key="3">
    <source>
        <dbReference type="Google" id="ProtNLM"/>
    </source>
</evidence>
<dbReference type="EMBL" id="AP025285">
    <property type="protein sequence ID" value="BDC91113.1"/>
    <property type="molecule type" value="Genomic_DNA"/>
</dbReference>
<keyword evidence="2" id="KW-1185">Reference proteome</keyword>
<evidence type="ECO:0000313" key="1">
    <source>
        <dbReference type="EMBL" id="BDC91113.1"/>
    </source>
</evidence>
<organism evidence="1 2">
    <name type="scientific">Leptogranulimonas caecicola</name>
    <dbReference type="NCBI Taxonomy" id="2894156"/>
    <lineage>
        <taxon>Bacteria</taxon>
        <taxon>Bacillati</taxon>
        <taxon>Actinomycetota</taxon>
        <taxon>Coriobacteriia</taxon>
        <taxon>Coriobacteriales</taxon>
        <taxon>Kribbibacteriaceae</taxon>
        <taxon>Leptogranulimonas</taxon>
    </lineage>
</organism>
<name>A0AAU9CKY7_9ACTN</name>
<protein>
    <recommendedName>
        <fullName evidence="3">Lipopolysaccharide export system protein LptA</fullName>
    </recommendedName>
</protein>
<evidence type="ECO:0000313" key="2">
    <source>
        <dbReference type="Proteomes" id="UP001431186"/>
    </source>
</evidence>
<reference evidence="1" key="1">
    <citation type="submission" date="2021-11" db="EMBL/GenBank/DDBJ databases">
        <title>Complete genome sequence of Atopobiaceae bacterium TOC12.</title>
        <authorList>
            <person name="Morinaga K."/>
            <person name="Kusada H."/>
            <person name="Tamaki H."/>
        </authorList>
    </citation>
    <scope>NUCLEOTIDE SEQUENCE</scope>
    <source>
        <strain evidence="1">TOC12</strain>
    </source>
</reference>
<gene>
    <name evidence="1" type="ORF">ATTO_09850</name>
</gene>
<accession>A0AAU9CKY7</accession>
<dbReference type="KEGG" id="lcal:ATTO_09850"/>
<sequence>MGTGAQALVESVNGNSASYQKVALSAQASASYIDENHEQAFLTEPYTVVGDTTAASTWKDGWYVVEGPVNITDTVTVEGDVKLILCDGAQLTTRNICVNEGNAFSVYCQSAGTGSLPQGHQAMLRLASVRSATRTVEPSISMEGPFTPRAERKAQGSAAVPLAAMGVSSRSMAGQLPPLEGERIGLA</sequence>
<proteinExistence type="predicted"/>